<dbReference type="Proteomes" id="UP000241462">
    <property type="component" value="Unassembled WGS sequence"/>
</dbReference>
<dbReference type="EMBL" id="KZ678386">
    <property type="protein sequence ID" value="PSR99139.1"/>
    <property type="molecule type" value="Genomic_DNA"/>
</dbReference>
<reference evidence="2 3" key="1">
    <citation type="journal article" date="2018" name="Mycol. Prog.">
        <title>Coniella lustricola, a new species from submerged detritus.</title>
        <authorList>
            <person name="Raudabaugh D.B."/>
            <person name="Iturriaga T."/>
            <person name="Carver A."/>
            <person name="Mondo S."/>
            <person name="Pangilinan J."/>
            <person name="Lipzen A."/>
            <person name="He G."/>
            <person name="Amirebrahimi M."/>
            <person name="Grigoriev I.V."/>
            <person name="Miller A.N."/>
        </authorList>
    </citation>
    <scope>NUCLEOTIDE SEQUENCE [LARGE SCALE GENOMIC DNA]</scope>
    <source>
        <strain evidence="2 3">B22-T-1</strain>
    </source>
</reference>
<gene>
    <name evidence="2" type="ORF">BD289DRAFT_57573</name>
</gene>
<dbReference type="AlphaFoldDB" id="A0A2T3AID6"/>
<organism evidence="2 3">
    <name type="scientific">Coniella lustricola</name>
    <dbReference type="NCBI Taxonomy" id="2025994"/>
    <lineage>
        <taxon>Eukaryota</taxon>
        <taxon>Fungi</taxon>
        <taxon>Dikarya</taxon>
        <taxon>Ascomycota</taxon>
        <taxon>Pezizomycotina</taxon>
        <taxon>Sordariomycetes</taxon>
        <taxon>Sordariomycetidae</taxon>
        <taxon>Diaporthales</taxon>
        <taxon>Schizoparmaceae</taxon>
        <taxon>Coniella</taxon>
    </lineage>
</organism>
<name>A0A2T3AID6_9PEZI</name>
<feature type="region of interest" description="Disordered" evidence="1">
    <location>
        <begin position="1"/>
        <end position="21"/>
    </location>
</feature>
<keyword evidence="3" id="KW-1185">Reference proteome</keyword>
<accession>A0A2T3AID6</accession>
<protein>
    <submittedName>
        <fullName evidence="2">Uncharacterized protein</fullName>
    </submittedName>
</protein>
<evidence type="ECO:0000313" key="2">
    <source>
        <dbReference type="EMBL" id="PSR99139.1"/>
    </source>
</evidence>
<dbReference type="InParanoid" id="A0A2T3AID6"/>
<evidence type="ECO:0000313" key="3">
    <source>
        <dbReference type="Proteomes" id="UP000241462"/>
    </source>
</evidence>
<evidence type="ECO:0000256" key="1">
    <source>
        <dbReference type="SAM" id="MobiDB-lite"/>
    </source>
</evidence>
<proteinExistence type="predicted"/>
<sequence length="192" mass="21297">MRDGRKTERRGGDEKKKRGGRTCDRIFHHSGGFSTMLVVPRSSLGQLSPLSYTYSLVHDEVNYTAILRLTSLYLSDRLMLICYVPGSGLELGFQTLTSPFSPYLLRWGRLPVLLCSLGAVICLDSGLFQLSCRSERRWSAGNSALSLTRLGPCALACKTPRRQPAISAIETDESGCWGFQGFYSCTPYNHGM</sequence>